<sequence>MSHVALRLWEGAYMQADNTSFAAATGDPDVAYDAAVFQPTTTAATGPCFTGS</sequence>
<dbReference type="RefSeq" id="WP_311718119.1">
    <property type="nucleotide sequence ID" value="NZ_JAVREZ010000015.1"/>
</dbReference>
<name>A0ABU2VIY8_9ACTN</name>
<evidence type="ECO:0000313" key="1">
    <source>
        <dbReference type="EMBL" id="MDT0485339.1"/>
    </source>
</evidence>
<accession>A0ABU2VIY8</accession>
<keyword evidence="2" id="KW-1185">Reference proteome</keyword>
<dbReference type="Proteomes" id="UP001183824">
    <property type="component" value="Unassembled WGS sequence"/>
</dbReference>
<evidence type="ECO:0000313" key="2">
    <source>
        <dbReference type="Proteomes" id="UP001183824"/>
    </source>
</evidence>
<dbReference type="EMBL" id="JAVREZ010000015">
    <property type="protein sequence ID" value="MDT0485339.1"/>
    <property type="molecule type" value="Genomic_DNA"/>
</dbReference>
<organism evidence="1 2">
    <name type="scientific">Streptomyces doebereineriae</name>
    <dbReference type="NCBI Taxonomy" id="3075528"/>
    <lineage>
        <taxon>Bacteria</taxon>
        <taxon>Bacillati</taxon>
        <taxon>Actinomycetota</taxon>
        <taxon>Actinomycetes</taxon>
        <taxon>Kitasatosporales</taxon>
        <taxon>Streptomycetaceae</taxon>
        <taxon>Streptomyces</taxon>
    </lineage>
</organism>
<proteinExistence type="predicted"/>
<reference evidence="2" key="1">
    <citation type="submission" date="2023-07" db="EMBL/GenBank/DDBJ databases">
        <title>30 novel species of actinomycetes from the DSMZ collection.</title>
        <authorList>
            <person name="Nouioui I."/>
        </authorList>
    </citation>
    <scope>NUCLEOTIDE SEQUENCE [LARGE SCALE GENOMIC DNA]</scope>
    <source>
        <strain evidence="2">DSM 41640</strain>
    </source>
</reference>
<protein>
    <submittedName>
        <fullName evidence="1">Uncharacterized protein</fullName>
    </submittedName>
</protein>
<gene>
    <name evidence="1" type="ORF">RNB18_35080</name>
</gene>
<comment type="caution">
    <text evidence="1">The sequence shown here is derived from an EMBL/GenBank/DDBJ whole genome shotgun (WGS) entry which is preliminary data.</text>
</comment>